<evidence type="ECO:0000256" key="6">
    <source>
        <dbReference type="SAM" id="MobiDB-lite"/>
    </source>
</evidence>
<reference evidence="8 9" key="1">
    <citation type="journal article" date="2007" name="Proc. Natl. Acad. Sci. U.S.A.">
        <title>The tiny eukaryote Ostreococcus provides genomic insights into the paradox of plankton speciation.</title>
        <authorList>
            <person name="Palenik B."/>
            <person name="Grimwood J."/>
            <person name="Aerts A."/>
            <person name="Rouze P."/>
            <person name="Salamov A."/>
            <person name="Putnam N."/>
            <person name="Dupont C."/>
            <person name="Jorgensen R."/>
            <person name="Derelle E."/>
            <person name="Rombauts S."/>
            <person name="Zhou K."/>
            <person name="Otillar R."/>
            <person name="Merchant S.S."/>
            <person name="Podell S."/>
            <person name="Gaasterland T."/>
            <person name="Napoli C."/>
            <person name="Gendler K."/>
            <person name="Manuell A."/>
            <person name="Tai V."/>
            <person name="Vallon O."/>
            <person name="Piganeau G."/>
            <person name="Jancek S."/>
            <person name="Heijde M."/>
            <person name="Jabbari K."/>
            <person name="Bowler C."/>
            <person name="Lohr M."/>
            <person name="Robbens S."/>
            <person name="Werner G."/>
            <person name="Dubchak I."/>
            <person name="Pazour G.J."/>
            <person name="Ren Q."/>
            <person name="Paulsen I."/>
            <person name="Delwiche C."/>
            <person name="Schmutz J."/>
            <person name="Rokhsar D."/>
            <person name="Van de Peer Y."/>
            <person name="Moreau H."/>
            <person name="Grigoriev I.V."/>
        </authorList>
    </citation>
    <scope>NUCLEOTIDE SEQUENCE [LARGE SCALE GENOMIC DNA]</scope>
    <source>
        <strain evidence="8 9">CCE9901</strain>
    </source>
</reference>
<dbReference type="PANTHER" id="PTHR46567:SF1">
    <property type="entry name" value="MEDIATOR OF RNA POLYMERASE II TRANSCRIPTION SUBUNIT 12"/>
    <property type="match status" value="1"/>
</dbReference>
<dbReference type="GO" id="GO:0016592">
    <property type="term" value="C:mediator complex"/>
    <property type="evidence" value="ECO:0007669"/>
    <property type="project" value="InterPro"/>
</dbReference>
<gene>
    <name evidence="8" type="ORF">OSTLU_17395</name>
</gene>
<feature type="compositionally biased region" description="Basic and acidic residues" evidence="6">
    <location>
        <begin position="47"/>
        <end position="62"/>
    </location>
</feature>
<evidence type="ECO:0000256" key="4">
    <source>
        <dbReference type="ARBA" id="ARBA00023163"/>
    </source>
</evidence>
<dbReference type="PANTHER" id="PTHR46567">
    <property type="entry name" value="MEDIATOR OF RNA POLYMERASE II TRANSCRIPTION SUBUNIT 12"/>
    <property type="match status" value="1"/>
</dbReference>
<dbReference type="GeneID" id="5004526"/>
<comment type="subcellular location">
    <subcellularLocation>
        <location evidence="1">Nucleus</location>
    </subcellularLocation>
</comment>
<dbReference type="GO" id="GO:0003712">
    <property type="term" value="F:transcription coregulator activity"/>
    <property type="evidence" value="ECO:0007669"/>
    <property type="project" value="InterPro"/>
</dbReference>
<dbReference type="AlphaFoldDB" id="A4S4X8"/>
<feature type="compositionally biased region" description="Basic and acidic residues" evidence="6">
    <location>
        <begin position="1"/>
        <end position="25"/>
    </location>
</feature>
<evidence type="ECO:0000256" key="1">
    <source>
        <dbReference type="ARBA" id="ARBA00004123"/>
    </source>
</evidence>
<dbReference type="OrthoDB" id="20828at2759"/>
<evidence type="ECO:0000313" key="9">
    <source>
        <dbReference type="Proteomes" id="UP000001568"/>
    </source>
</evidence>
<dbReference type="OMA" id="WIKERTM"/>
<dbReference type="SMART" id="SM01281">
    <property type="entry name" value="Med12"/>
    <property type="match status" value="1"/>
</dbReference>
<dbReference type="GO" id="GO:0006357">
    <property type="term" value="P:regulation of transcription by RNA polymerase II"/>
    <property type="evidence" value="ECO:0007669"/>
    <property type="project" value="InterPro"/>
</dbReference>
<feature type="region of interest" description="Disordered" evidence="6">
    <location>
        <begin position="1"/>
        <end position="62"/>
    </location>
</feature>
<keyword evidence="3" id="KW-0805">Transcription regulation</keyword>
<feature type="domain" description="Mediator complex subunit Med12" evidence="7">
    <location>
        <begin position="165"/>
        <end position="227"/>
    </location>
</feature>
<evidence type="ECO:0000313" key="8">
    <source>
        <dbReference type="EMBL" id="ABO98804.1"/>
    </source>
</evidence>
<feature type="compositionally biased region" description="Low complexity" evidence="6">
    <location>
        <begin position="26"/>
        <end position="40"/>
    </location>
</feature>
<keyword evidence="9" id="KW-1185">Reference proteome</keyword>
<dbReference type="HOGENOM" id="CLU_308243_0_0_1"/>
<evidence type="ECO:0000256" key="3">
    <source>
        <dbReference type="ARBA" id="ARBA00023015"/>
    </source>
</evidence>
<dbReference type="Gramene" id="ABO98804">
    <property type="protein sequence ID" value="ABO98804"/>
    <property type="gene ID" value="OSTLU_17395"/>
</dbReference>
<organism evidence="8 9">
    <name type="scientific">Ostreococcus lucimarinus (strain CCE9901)</name>
    <dbReference type="NCBI Taxonomy" id="436017"/>
    <lineage>
        <taxon>Eukaryota</taxon>
        <taxon>Viridiplantae</taxon>
        <taxon>Chlorophyta</taxon>
        <taxon>Mamiellophyceae</taxon>
        <taxon>Mamiellales</taxon>
        <taxon>Bathycoccaceae</taxon>
        <taxon>Ostreococcus</taxon>
    </lineage>
</organism>
<dbReference type="Pfam" id="PF09497">
    <property type="entry name" value="Med12"/>
    <property type="match status" value="1"/>
</dbReference>
<evidence type="ECO:0000259" key="7">
    <source>
        <dbReference type="SMART" id="SM01281"/>
    </source>
</evidence>
<keyword evidence="4" id="KW-0804">Transcription</keyword>
<dbReference type="STRING" id="436017.A4S4X8"/>
<feature type="compositionally biased region" description="Basic and acidic residues" evidence="6">
    <location>
        <begin position="136"/>
        <end position="152"/>
    </location>
</feature>
<proteinExistence type="inferred from homology"/>
<sequence>MRPGRHFVDDPRCAREDMTKPRETTTTRARASSSSRPAIALGRPVRAHVEPPPRTRAEARDGTRFPSEKLTRELVRRGYDEEKHREWRIARTVKTIDGKTTFDDGTFMSPRALQEMLTRMATSETLKAIRANANEGAKETRRVPKRGRRDDGSYDVELRGEALKTWSAPELVHARAEESAAFFRDLASDVGLHALERRVPHGVRKRNLFETLHGYNVPIHRAMWMVKVNYLSQCKRDFDACRRAWTEDLLAHIFDVLRDEEMVAQSGEGVETELKYVLALANYSVEEDLVDQQKYLHEFLRFMNEQKRQRTGSAHDFARALSPALRTLVPQASKSHADSVGLVDRVSWCLQEILKERGQSDKYLVISLSDVVASVAAANMDAFVAAPRDGGLNIITNLRRDFQRKKMPLSQRLCSVLDDVDNRVKSLAQAASPELITIKARNLIETLHKLLESNLDQVASRTIARKYIDREESEELAMKSMVKTSCDWCMDVSEDEAMKRRTAVRIFFVELAETSSRLNIYVFDWIKERTMIVAREDYTKCISELLIELLWGKVVDLSQLLNFIMVEGIVEHKDSGASQKSLAAFREYMSQIVRNNDERESKLDDSMVRTLKQLLESANEMSDATISRALTPPHSTADVSKHFEISTDEEKRLLELFHAVTYADLLSKLEELKCVHDEFKCSRDAHSVFSRVVVGALVLKPSRVRLLAELVGGIGDDVTTDVLSYVGGRVCDDANVDGVLQGAYWDDSNAARRWEIAQSLVEFRLCLLHNIVKRKRDAAIGIVKGAIQQLKELALSTRDVSHKLLLIWVQILTLIPLIGYVLMSNELKDDFLQLIVEVLDSFIGKTIVEESEEDLVAESFAGESLVDRLIALFSVIWRSEVPQWLPAIPKLPFWDVSSKMVPMTEFIDSKTLAGVVCVRLKRAIGGPARGKLGDVNAWKTLASGASTLSARSKISEKAEFWLQGTVRRPGGNLAWENVSAEPNADHLK</sequence>
<dbReference type="EMBL" id="CP000591">
    <property type="protein sequence ID" value="ABO98804.1"/>
    <property type="molecule type" value="Genomic_DNA"/>
</dbReference>
<evidence type="ECO:0000256" key="5">
    <source>
        <dbReference type="ARBA" id="ARBA00023242"/>
    </source>
</evidence>
<dbReference type="InterPro" id="IPR019035">
    <property type="entry name" value="Mediator_Med12"/>
</dbReference>
<keyword evidence="5" id="KW-0539">Nucleus</keyword>
<feature type="region of interest" description="Disordered" evidence="6">
    <location>
        <begin position="133"/>
        <end position="152"/>
    </location>
</feature>
<protein>
    <recommendedName>
        <fullName evidence="7">Mediator complex subunit Med12 domain-containing protein</fullName>
    </recommendedName>
</protein>
<evidence type="ECO:0000256" key="2">
    <source>
        <dbReference type="ARBA" id="ARBA00010289"/>
    </source>
</evidence>
<comment type="similarity">
    <text evidence="2">Belongs to the Mediator complex subunit 12 family.</text>
</comment>
<dbReference type="Proteomes" id="UP000001568">
    <property type="component" value="Chromosome 11"/>
</dbReference>
<dbReference type="RefSeq" id="XP_001420511.1">
    <property type="nucleotide sequence ID" value="XM_001420474.1"/>
</dbReference>
<name>A4S4X8_OSTLU</name>
<dbReference type="KEGG" id="olu:OSTLU_17395"/>
<accession>A4S4X8</accession>